<dbReference type="Proteomes" id="UP000008909">
    <property type="component" value="Unassembled WGS sequence"/>
</dbReference>
<keyword evidence="2" id="KW-1185">Reference proteome</keyword>
<proteinExistence type="predicted"/>
<protein>
    <submittedName>
        <fullName evidence="1">Uncharacterized protein</fullName>
    </submittedName>
</protein>
<dbReference type="AlphaFoldDB" id="G7Y7A6"/>
<name>G7Y7A6_CLOSI</name>
<reference evidence="1" key="1">
    <citation type="journal article" date="2011" name="Genome Biol.">
        <title>The draft genome of the carcinogenic human liver fluke Clonorchis sinensis.</title>
        <authorList>
            <person name="Wang X."/>
            <person name="Chen W."/>
            <person name="Huang Y."/>
            <person name="Sun J."/>
            <person name="Men J."/>
            <person name="Liu H."/>
            <person name="Luo F."/>
            <person name="Guo L."/>
            <person name="Lv X."/>
            <person name="Deng C."/>
            <person name="Zhou C."/>
            <person name="Fan Y."/>
            <person name="Li X."/>
            <person name="Huang L."/>
            <person name="Hu Y."/>
            <person name="Liang C."/>
            <person name="Hu X."/>
            <person name="Xu J."/>
            <person name="Yu X."/>
        </authorList>
    </citation>
    <scope>NUCLEOTIDE SEQUENCE [LARGE SCALE GENOMIC DNA]</scope>
    <source>
        <strain evidence="1">Henan</strain>
    </source>
</reference>
<dbReference type="EMBL" id="DF142913">
    <property type="protein sequence ID" value="GAA48841.1"/>
    <property type="molecule type" value="Genomic_DNA"/>
</dbReference>
<organism evidence="1 2">
    <name type="scientific">Clonorchis sinensis</name>
    <name type="common">Chinese liver fluke</name>
    <dbReference type="NCBI Taxonomy" id="79923"/>
    <lineage>
        <taxon>Eukaryota</taxon>
        <taxon>Metazoa</taxon>
        <taxon>Spiralia</taxon>
        <taxon>Lophotrochozoa</taxon>
        <taxon>Platyhelminthes</taxon>
        <taxon>Trematoda</taxon>
        <taxon>Digenea</taxon>
        <taxon>Opisthorchiida</taxon>
        <taxon>Opisthorchiata</taxon>
        <taxon>Opisthorchiidae</taxon>
        <taxon>Clonorchis</taxon>
    </lineage>
</organism>
<evidence type="ECO:0000313" key="2">
    <source>
        <dbReference type="Proteomes" id="UP000008909"/>
    </source>
</evidence>
<reference key="2">
    <citation type="submission" date="2011-10" db="EMBL/GenBank/DDBJ databases">
        <title>The genome and transcriptome sequence of Clonorchis sinensis provide insights into the carcinogenic liver fluke.</title>
        <authorList>
            <person name="Wang X."/>
            <person name="Huang Y."/>
            <person name="Chen W."/>
            <person name="Liu H."/>
            <person name="Guo L."/>
            <person name="Chen Y."/>
            <person name="Luo F."/>
            <person name="Zhou W."/>
            <person name="Sun J."/>
            <person name="Mao Q."/>
            <person name="Liang P."/>
            <person name="Zhou C."/>
            <person name="Tian Y."/>
            <person name="Men J."/>
            <person name="Lv X."/>
            <person name="Huang L."/>
            <person name="Zhou J."/>
            <person name="Hu Y."/>
            <person name="Li R."/>
            <person name="Zhang F."/>
            <person name="Lei H."/>
            <person name="Li X."/>
            <person name="Hu X."/>
            <person name="Liang C."/>
            <person name="Xu J."/>
            <person name="Wu Z."/>
            <person name="Yu X."/>
        </authorList>
    </citation>
    <scope>NUCLEOTIDE SEQUENCE</scope>
    <source>
        <strain>Henan</strain>
    </source>
</reference>
<sequence length="465" mass="54401">MTDETVRVYMCGPHLIRNIIGHPTKDKLKPYKVRMAVTSGDKRSDDWIVDILLRMDYRFVMYDSSVLGLKLRTHHVLIIERMYEKVSELTKTCKNNGNPVTNGHRSSLSKGLDVLNQCFKLTYCEEFLYVDWRSNAEIVRSYRRAVWVHGQSKPGHFTSPAKSTIDRLYPFNGGSILAQESYAILHFQYSSSLETNVLHRGSSMSPTQTDCLNLEDGIQLPVKPTSSRQIKFAVYFSKEDASSRIVWKRFPMRETTTYGQHYIKASSELGRFVLFVGFLANEKNILLHEPSVTTFMECIDISECHLIGTPCVTVIRRIIRACSMYTFMWNTYDCRDPDVSIRRPDKSVKVRRIELALWNSAENESFSLHSHSRPNNRNTLNRCSKRFENYRHYRNRWLEDYVDNVLRLEVRRSDKGLPRNMRFREAFPCTMRFICVHHDDTTGGLLRYPIIDTWRTIGLKQQRFI</sequence>
<evidence type="ECO:0000313" key="1">
    <source>
        <dbReference type="EMBL" id="GAA48841.1"/>
    </source>
</evidence>
<accession>G7Y7A6</accession>
<gene>
    <name evidence="1" type="ORF">CLF_102100</name>
</gene>